<evidence type="ECO:0000256" key="1">
    <source>
        <dbReference type="SAM" id="Phobius"/>
    </source>
</evidence>
<accession>A0A7X0NF28</accession>
<feature type="transmembrane region" description="Helical" evidence="1">
    <location>
        <begin position="35"/>
        <end position="52"/>
    </location>
</feature>
<dbReference type="AlphaFoldDB" id="A0A7X0NF28"/>
<dbReference type="Proteomes" id="UP000537141">
    <property type="component" value="Unassembled WGS sequence"/>
</dbReference>
<evidence type="ECO:0000313" key="3">
    <source>
        <dbReference type="Proteomes" id="UP000537141"/>
    </source>
</evidence>
<sequence>MDCNKAKQANIVISIVFALAMLLTSYFIADKDLSQNIVFILIIAWFVPFFYLSNKSK</sequence>
<keyword evidence="3" id="KW-1185">Reference proteome</keyword>
<gene>
    <name evidence="2" type="ORF">HNQ55_000774</name>
</gene>
<reference evidence="2 3" key="1">
    <citation type="submission" date="2020-08" db="EMBL/GenBank/DDBJ databases">
        <title>Genomic Encyclopedia of Type Strains, Phase IV (KMG-IV): sequencing the most valuable type-strain genomes for metagenomic binning, comparative biology and taxonomic classification.</title>
        <authorList>
            <person name="Goeker M."/>
        </authorList>
    </citation>
    <scope>NUCLEOTIDE SEQUENCE [LARGE SCALE GENOMIC DNA]</scope>
    <source>
        <strain evidence="2 3">DSM 26287</strain>
    </source>
</reference>
<dbReference type="EMBL" id="JACHHU010000004">
    <property type="protein sequence ID" value="MBB6542287.1"/>
    <property type="molecule type" value="Genomic_DNA"/>
</dbReference>
<comment type="caution">
    <text evidence="2">The sequence shown here is derived from an EMBL/GenBank/DDBJ whole genome shotgun (WGS) entry which is preliminary data.</text>
</comment>
<keyword evidence="1" id="KW-0812">Transmembrane</keyword>
<feature type="transmembrane region" description="Helical" evidence="1">
    <location>
        <begin position="12"/>
        <end position="29"/>
    </location>
</feature>
<dbReference type="RefSeq" id="WP_184422782.1">
    <property type="nucleotide sequence ID" value="NZ_AP027362.1"/>
</dbReference>
<organism evidence="2 3">
    <name type="scientific">Thalassotalea piscium</name>
    <dbReference type="NCBI Taxonomy" id="1230533"/>
    <lineage>
        <taxon>Bacteria</taxon>
        <taxon>Pseudomonadati</taxon>
        <taxon>Pseudomonadota</taxon>
        <taxon>Gammaproteobacteria</taxon>
        <taxon>Alteromonadales</taxon>
        <taxon>Colwelliaceae</taxon>
        <taxon>Thalassotalea</taxon>
    </lineage>
</organism>
<proteinExistence type="predicted"/>
<keyword evidence="1" id="KW-1133">Transmembrane helix</keyword>
<protein>
    <submittedName>
        <fullName evidence="2">Uncharacterized protein</fullName>
    </submittedName>
</protein>
<evidence type="ECO:0000313" key="2">
    <source>
        <dbReference type="EMBL" id="MBB6542287.1"/>
    </source>
</evidence>
<keyword evidence="1" id="KW-0472">Membrane</keyword>
<name>A0A7X0NF28_9GAMM</name>